<dbReference type="InterPro" id="IPR056632">
    <property type="entry name" value="DUF7730"/>
</dbReference>
<reference evidence="4" key="1">
    <citation type="journal article" date="2017" name="Genome Biol.">
        <title>Comparative genomics reveals high biological diversity and specific adaptations in the industrially and medically important fungal genus Aspergillus.</title>
        <authorList>
            <person name="de Vries R.P."/>
            <person name="Riley R."/>
            <person name="Wiebenga A."/>
            <person name="Aguilar-Osorio G."/>
            <person name="Amillis S."/>
            <person name="Uchima C.A."/>
            <person name="Anderluh G."/>
            <person name="Asadollahi M."/>
            <person name="Askin M."/>
            <person name="Barry K."/>
            <person name="Battaglia E."/>
            <person name="Bayram O."/>
            <person name="Benocci T."/>
            <person name="Braus-Stromeyer S.A."/>
            <person name="Caldana C."/>
            <person name="Canovas D."/>
            <person name="Cerqueira G.C."/>
            <person name="Chen F."/>
            <person name="Chen W."/>
            <person name="Choi C."/>
            <person name="Clum A."/>
            <person name="Dos Santos R.A."/>
            <person name="Damasio A.R."/>
            <person name="Diallinas G."/>
            <person name="Emri T."/>
            <person name="Fekete E."/>
            <person name="Flipphi M."/>
            <person name="Freyberg S."/>
            <person name="Gallo A."/>
            <person name="Gournas C."/>
            <person name="Habgood R."/>
            <person name="Hainaut M."/>
            <person name="Harispe M.L."/>
            <person name="Henrissat B."/>
            <person name="Hilden K.S."/>
            <person name="Hope R."/>
            <person name="Hossain A."/>
            <person name="Karabika E."/>
            <person name="Karaffa L."/>
            <person name="Karanyi Z."/>
            <person name="Krasevec N."/>
            <person name="Kuo A."/>
            <person name="Kusch H."/>
            <person name="LaButti K."/>
            <person name="Lagendijk E.L."/>
            <person name="Lapidus A."/>
            <person name="Levasseur A."/>
            <person name="Lindquist E."/>
            <person name="Lipzen A."/>
            <person name="Logrieco A.F."/>
            <person name="MacCabe A."/>
            <person name="Maekelae M.R."/>
            <person name="Malavazi I."/>
            <person name="Melin P."/>
            <person name="Meyer V."/>
            <person name="Mielnichuk N."/>
            <person name="Miskei M."/>
            <person name="Molnar A.P."/>
            <person name="Mule G."/>
            <person name="Ngan C.Y."/>
            <person name="Orejas M."/>
            <person name="Orosz E."/>
            <person name="Ouedraogo J.P."/>
            <person name="Overkamp K.M."/>
            <person name="Park H.-S."/>
            <person name="Perrone G."/>
            <person name="Piumi F."/>
            <person name="Punt P.J."/>
            <person name="Ram A.F."/>
            <person name="Ramon A."/>
            <person name="Rauscher S."/>
            <person name="Record E."/>
            <person name="Riano-Pachon D.M."/>
            <person name="Robert V."/>
            <person name="Roehrig J."/>
            <person name="Ruller R."/>
            <person name="Salamov A."/>
            <person name="Salih N.S."/>
            <person name="Samson R.A."/>
            <person name="Sandor E."/>
            <person name="Sanguinetti M."/>
            <person name="Schuetze T."/>
            <person name="Sepcic K."/>
            <person name="Shelest E."/>
            <person name="Sherlock G."/>
            <person name="Sophianopoulou V."/>
            <person name="Squina F.M."/>
            <person name="Sun H."/>
            <person name="Susca A."/>
            <person name="Todd R.B."/>
            <person name="Tsang A."/>
            <person name="Unkles S.E."/>
            <person name="van de Wiele N."/>
            <person name="van Rossen-Uffink D."/>
            <person name="Oliveira J.V."/>
            <person name="Vesth T.C."/>
            <person name="Visser J."/>
            <person name="Yu J.-H."/>
            <person name="Zhou M."/>
            <person name="Andersen M.R."/>
            <person name="Archer D.B."/>
            <person name="Baker S.E."/>
            <person name="Benoit I."/>
            <person name="Brakhage A.A."/>
            <person name="Braus G.H."/>
            <person name="Fischer R."/>
            <person name="Frisvad J.C."/>
            <person name="Goldman G.H."/>
            <person name="Houbraken J."/>
            <person name="Oakley B."/>
            <person name="Pocsi I."/>
            <person name="Scazzocchio C."/>
            <person name="Seiboth B."/>
            <person name="vanKuyk P.A."/>
            <person name="Wortman J."/>
            <person name="Dyer P.S."/>
            <person name="Grigoriev I.V."/>
        </authorList>
    </citation>
    <scope>NUCLEOTIDE SEQUENCE [LARGE SCALE GENOMIC DNA]</scope>
    <source>
        <strain evidence="4">CBS 593.65</strain>
    </source>
</reference>
<evidence type="ECO:0000313" key="3">
    <source>
        <dbReference type="EMBL" id="OJJ55125.1"/>
    </source>
</evidence>
<sequence>MEKVRHAIKEAFYFIILLLAIPPLLVIAWTDWGIRQGYKFMRPQNLKTRHRERPSRPPVPISRRRALTLPLRVVNTPKHQGPSTNTQALSVFFKLPLELREMVYQEVLISPFRLHVWRTDRRLCSRPCTKPKEELWTSPSNFSHEYCQLPPIARDGSVQRRSHRDPPRRDKFLPLLSSCRRVSVLPCRDERAKLTEA</sequence>
<gene>
    <name evidence="3" type="ORF">ASPSYDRAFT_49292</name>
</gene>
<dbReference type="AlphaFoldDB" id="A0A1L9T6W0"/>
<dbReference type="EMBL" id="KV878593">
    <property type="protein sequence ID" value="OJJ55125.1"/>
    <property type="molecule type" value="Genomic_DNA"/>
</dbReference>
<evidence type="ECO:0000259" key="2">
    <source>
        <dbReference type="Pfam" id="PF24864"/>
    </source>
</evidence>
<evidence type="ECO:0000313" key="4">
    <source>
        <dbReference type="Proteomes" id="UP000184356"/>
    </source>
</evidence>
<keyword evidence="1" id="KW-0812">Transmembrane</keyword>
<dbReference type="VEuPathDB" id="FungiDB:ASPSYDRAFT_49292"/>
<proteinExistence type="predicted"/>
<accession>A0A1L9T6W0</accession>
<dbReference type="OrthoDB" id="4757095at2759"/>
<keyword evidence="1" id="KW-1133">Transmembrane helix</keyword>
<evidence type="ECO:0000256" key="1">
    <source>
        <dbReference type="SAM" id="Phobius"/>
    </source>
</evidence>
<protein>
    <recommendedName>
        <fullName evidence="2">DUF7730 domain-containing protein</fullName>
    </recommendedName>
</protein>
<feature type="transmembrane region" description="Helical" evidence="1">
    <location>
        <begin position="12"/>
        <end position="32"/>
    </location>
</feature>
<feature type="domain" description="DUF7730" evidence="2">
    <location>
        <begin position="86"/>
        <end position="182"/>
    </location>
</feature>
<keyword evidence="1" id="KW-0472">Membrane</keyword>
<organism evidence="3 4">
    <name type="scientific">Aspergillus sydowii CBS 593.65</name>
    <dbReference type="NCBI Taxonomy" id="1036612"/>
    <lineage>
        <taxon>Eukaryota</taxon>
        <taxon>Fungi</taxon>
        <taxon>Dikarya</taxon>
        <taxon>Ascomycota</taxon>
        <taxon>Pezizomycotina</taxon>
        <taxon>Eurotiomycetes</taxon>
        <taxon>Eurotiomycetidae</taxon>
        <taxon>Eurotiales</taxon>
        <taxon>Aspergillaceae</taxon>
        <taxon>Aspergillus</taxon>
        <taxon>Aspergillus subgen. Nidulantes</taxon>
    </lineage>
</organism>
<dbReference type="Proteomes" id="UP000184356">
    <property type="component" value="Unassembled WGS sequence"/>
</dbReference>
<dbReference type="GeneID" id="63763877"/>
<dbReference type="Pfam" id="PF24864">
    <property type="entry name" value="DUF7730"/>
    <property type="match status" value="1"/>
</dbReference>
<name>A0A1L9T6W0_9EURO</name>
<dbReference type="RefSeq" id="XP_040698931.1">
    <property type="nucleotide sequence ID" value="XM_040847804.1"/>
</dbReference>
<keyword evidence="4" id="KW-1185">Reference proteome</keyword>
<dbReference type="STRING" id="1036612.A0A1L9T6W0"/>